<dbReference type="Pfam" id="PF03110">
    <property type="entry name" value="SBP"/>
    <property type="match status" value="1"/>
</dbReference>
<feature type="region of interest" description="Disordered" evidence="5">
    <location>
        <begin position="407"/>
        <end position="441"/>
    </location>
</feature>
<feature type="region of interest" description="Disordered" evidence="5">
    <location>
        <begin position="122"/>
        <end position="173"/>
    </location>
</feature>
<dbReference type="PROSITE" id="PS51141">
    <property type="entry name" value="ZF_SBP"/>
    <property type="match status" value="1"/>
</dbReference>
<keyword evidence="1" id="KW-0479">Metal-binding</keyword>
<keyword evidence="2 4" id="KW-0863">Zinc-finger</keyword>
<name>A0A176WCG7_MARPO</name>
<feature type="compositionally biased region" description="Polar residues" evidence="5">
    <location>
        <begin position="414"/>
        <end position="429"/>
    </location>
</feature>
<evidence type="ECO:0000256" key="4">
    <source>
        <dbReference type="PROSITE-ProRule" id="PRU00470"/>
    </source>
</evidence>
<dbReference type="SUPFAM" id="SSF103612">
    <property type="entry name" value="SBT domain"/>
    <property type="match status" value="1"/>
</dbReference>
<dbReference type="InterPro" id="IPR044817">
    <property type="entry name" value="SBP-like"/>
</dbReference>
<evidence type="ECO:0000313" key="8">
    <source>
        <dbReference type="Proteomes" id="UP000077202"/>
    </source>
</evidence>
<evidence type="ECO:0000256" key="5">
    <source>
        <dbReference type="SAM" id="MobiDB-lite"/>
    </source>
</evidence>
<evidence type="ECO:0000313" key="7">
    <source>
        <dbReference type="EMBL" id="OAE30779.1"/>
    </source>
</evidence>
<reference evidence="7" key="1">
    <citation type="submission" date="2016-03" db="EMBL/GenBank/DDBJ databases">
        <title>Mechanisms controlling the formation of the plant cell surface in tip-growing cells are functionally conserved among land plants.</title>
        <authorList>
            <person name="Honkanen S."/>
            <person name="Jones V.A."/>
            <person name="Morieri G."/>
            <person name="Champion C."/>
            <person name="Hetherington A.J."/>
            <person name="Kelly S."/>
            <person name="Saint-Marcoux D."/>
            <person name="Proust H."/>
            <person name="Prescott H."/>
            <person name="Dolan L."/>
        </authorList>
    </citation>
    <scope>NUCLEOTIDE SEQUENCE [LARGE SCALE GENOMIC DNA]</scope>
    <source>
        <tissue evidence="7">Whole gametophyte</tissue>
    </source>
</reference>
<comment type="caution">
    <text evidence="7">The sequence shown here is derived from an EMBL/GenBank/DDBJ whole genome shotgun (WGS) entry which is preliminary data.</text>
</comment>
<dbReference type="InterPro" id="IPR004333">
    <property type="entry name" value="SBP_dom"/>
</dbReference>
<feature type="region of interest" description="Disordered" evidence="5">
    <location>
        <begin position="259"/>
        <end position="296"/>
    </location>
</feature>
<dbReference type="Pfam" id="PF26102">
    <property type="entry name" value="Ig_SPL7"/>
    <property type="match status" value="1"/>
</dbReference>
<evidence type="ECO:0000259" key="6">
    <source>
        <dbReference type="PROSITE" id="PS51141"/>
    </source>
</evidence>
<dbReference type="Proteomes" id="UP000077202">
    <property type="component" value="Unassembled WGS sequence"/>
</dbReference>
<keyword evidence="3" id="KW-0862">Zinc</keyword>
<feature type="compositionally biased region" description="Basic and acidic residues" evidence="5">
    <location>
        <begin position="431"/>
        <end position="441"/>
    </location>
</feature>
<proteinExistence type="predicted"/>
<dbReference type="PANTHER" id="PTHR31251:SF108">
    <property type="entry name" value="SQUAMOSA PROMOTER-BINDING-LIKE PROTEIN 7"/>
    <property type="match status" value="1"/>
</dbReference>
<protein>
    <recommendedName>
        <fullName evidence="6">SBP-type domain-containing protein</fullName>
    </recommendedName>
</protein>
<accession>A0A176WCG7</accession>
<evidence type="ECO:0000256" key="1">
    <source>
        <dbReference type="ARBA" id="ARBA00022723"/>
    </source>
</evidence>
<dbReference type="PANTHER" id="PTHR31251">
    <property type="entry name" value="SQUAMOSA PROMOTER-BINDING-LIKE PROTEIN 4"/>
    <property type="match status" value="1"/>
</dbReference>
<dbReference type="GO" id="GO:0003677">
    <property type="term" value="F:DNA binding"/>
    <property type="evidence" value="ECO:0007669"/>
    <property type="project" value="InterPro"/>
</dbReference>
<keyword evidence="8" id="KW-1185">Reference proteome</keyword>
<dbReference type="Gene3D" id="4.10.1100.10">
    <property type="entry name" value="Transcription factor, SBP-box domain"/>
    <property type="match status" value="1"/>
</dbReference>
<feature type="compositionally biased region" description="Polar residues" evidence="5">
    <location>
        <begin position="154"/>
        <end position="171"/>
    </location>
</feature>
<dbReference type="EMBL" id="LVLJ01001247">
    <property type="protein sequence ID" value="OAE30779.1"/>
    <property type="molecule type" value="Genomic_DNA"/>
</dbReference>
<dbReference type="GO" id="GO:0005634">
    <property type="term" value="C:nucleus"/>
    <property type="evidence" value="ECO:0007669"/>
    <property type="project" value="InterPro"/>
</dbReference>
<dbReference type="AlphaFoldDB" id="A0A176WCG7"/>
<dbReference type="GO" id="GO:0008270">
    <property type="term" value="F:zinc ion binding"/>
    <property type="evidence" value="ECO:0007669"/>
    <property type="project" value="UniProtKB-KW"/>
</dbReference>
<feature type="domain" description="SBP-type" evidence="6">
    <location>
        <begin position="212"/>
        <end position="267"/>
    </location>
</feature>
<gene>
    <name evidence="7" type="ORF">AXG93_4876s1200</name>
</gene>
<evidence type="ECO:0000256" key="2">
    <source>
        <dbReference type="ARBA" id="ARBA00022771"/>
    </source>
</evidence>
<organism evidence="7 8">
    <name type="scientific">Marchantia polymorpha subsp. ruderalis</name>
    <dbReference type="NCBI Taxonomy" id="1480154"/>
    <lineage>
        <taxon>Eukaryota</taxon>
        <taxon>Viridiplantae</taxon>
        <taxon>Streptophyta</taxon>
        <taxon>Embryophyta</taxon>
        <taxon>Marchantiophyta</taxon>
        <taxon>Marchantiopsida</taxon>
        <taxon>Marchantiidae</taxon>
        <taxon>Marchantiales</taxon>
        <taxon>Marchantiaceae</taxon>
        <taxon>Marchantia</taxon>
    </lineage>
</organism>
<sequence length="1061" mass="117784">MRAKRALFVHVPGRLLLDWAGLVLSLCVSVLPAMRWGRYASLCAAQGRTFLGRCCQVDAGRSDSREAEQKEEGYGEGVNMAHGHETGLAWEWDSVLLLANPSLTSHSLEGDGSTSCGLPGSSAADQNHEHDNHCHEHNHEHNHDKFHAHETSSADHVQTDSISSGSQQMGVNTDWRDPRLDCPNFLAGRVPCACTDNDDDDSGVSRKRSKPVPRCQVQSCGAELTNLKGYHQRHRVCLRFHPICDFDEGKRSCRRKLERHNNRRRRKALESEDTLPPLDSGDIEPRSDSSPADDAMNTTKPILFLEGEDKASSGGGVGFDSEMAQPSAVVTPNGKFIASKEADEAVIATVGTDVEMSLQPLAPPVDKIVEEIFPTSEPSTKSPELVHSPEVQHVHKKDCLPHPEHVPISRDSHLSNTQTMSTNDMSSHHISPRDPQEAERLVRGHDEESLLALLMEDNSATEGSGLSQNGSVEVSEALLWDSSPPPIRPSKQATYSSPNPTGRISFKLYDWNPGDFPRQLRQQVMQWLSQMPVDLEGYIRSGCTILTLFVSMPQPMWEKLNADWTESVLRLVRGQCGTFKFWNSGYLIARVGQQIVHVENGKAVHPLCGRSDQGPMLEGVYPSCLEAGVEQVVVISGSNLQQSESRLLVSFDGSYIKNEVSSPGMDKEKADSSSLLQATFPALHSQKYGTAFIEVEHTTGISNFIPLLVAEKKIVDEVRTLELEIDTATTSCCSSQSHDSRFQPLNQKRYHDLLVDLGWVLRNYTLNNFNPHHQSLGQDVERLQGLLLFGVRRGWYTTVQRVLQVAKRSGVIERIGFLKNGMTALHVALLHQQFAMMDHLTSLMASLACAGSCASNSWWDVDCPVSRGLTARQVLTLQAKRMHYGSAKPEGRKLFGKSLAYEIRHVSQPNVNPDERRFSKGCNSKADICPKNLGYRLLSKESPDYHEVDVLCSTEEEEARFFFPSVDHSRGKISTWNSLLRRDDVDTQVKSLVPYGRSRCSVEGLTMYISRASTRRPVYASTVGVLLVCAGLCVMLQHPNEVIELSLSLRRCLWGLQNGPV</sequence>
<feature type="compositionally biased region" description="Basic and acidic residues" evidence="5">
    <location>
        <begin position="126"/>
        <end position="153"/>
    </location>
</feature>
<dbReference type="InterPro" id="IPR036893">
    <property type="entry name" value="SBP_sf"/>
</dbReference>
<evidence type="ECO:0000256" key="3">
    <source>
        <dbReference type="ARBA" id="ARBA00022833"/>
    </source>
</evidence>